<proteinExistence type="predicted"/>
<comment type="caution">
    <text evidence="5">The sequence shown here is derived from an EMBL/GenBank/DDBJ whole genome shotgun (WGS) entry which is preliminary data.</text>
</comment>
<evidence type="ECO:0000256" key="2">
    <source>
        <dbReference type="PROSITE-ProRule" id="PRU00339"/>
    </source>
</evidence>
<feature type="domain" description="Outer membrane lipoprotein BamD-like" evidence="4">
    <location>
        <begin position="629"/>
        <end position="704"/>
    </location>
</feature>
<dbReference type="Pfam" id="PF13181">
    <property type="entry name" value="TPR_8"/>
    <property type="match status" value="2"/>
</dbReference>
<dbReference type="PANTHER" id="PTHR12558">
    <property type="entry name" value="CELL DIVISION CYCLE 16,23,27"/>
    <property type="match status" value="1"/>
</dbReference>
<feature type="signal peptide" evidence="3">
    <location>
        <begin position="1"/>
        <end position="22"/>
    </location>
</feature>
<sequence>MKHKIYRIVYTALCCAPLLATAQTSEKITSPQRLYEEGRNLFQQKAFAAAMSPLHTFVKQLNAEGNPLFAAGDKEEAEYMLVCAEYELRSPNSIELLRSYLDVYPDTPHANRIYALIASAYFFEGKYDEALAMFNSARLDLLSNEERDDMTYRLATCFLKTGNVKEAAIWFETLRSTGSKYAADCTYYLSYIRYSQQRYENALSGFLSLQDNTKYKTLVPYYIAEIYLIKKNYDKAEIVAQNYLSAYPNQKYTGEMYRIQGTADYHSGKYHEAAEAFNQYLKDNVESTRRRDALYMLGMSYYQTGVYSQVPVILGEVTTDKDALTQNAYLHMGLAYLQLADRNKARMAFEQAAASDADQKIKEQASYNYALCIHETSYSAFGESVTVFEHFLNEFPNSVYADKVSNYLVEVYMNTRSYDAALKSIERIARPGKAILEAKQKILFQLGTQSFANTQFEQAINYFNQSIALGQYNLQTKADALYWRGESYYRLNRMQEAARNFNEYLSLAPQKNTEMYALAYYNLAYIAFHKKDYATAQDRFLKFIQLQKNGNATVLADAYNRIGDCYMHVRRFDEARQYYTRAENLGTPAGDYSYYQLALVSGLQKNYDGKITLLNQLASKYPNSPYAVNALYEKGRSYVQSRNSNQAIATFRELLNKYPESPVSRKAATEIGLLYYQNDDYNHAIEAYKYVISKYPGSEEARLAMRDLKSIYVEANRVDEFAALAAQMPGVIRFEPSEQDSLTYIAAEKVYMKGEISPARESFIRYLQSYPNGAFSLNAHYYLSLIGKEQKDETAVLEHTSKLLEYPDSPYSEEALLMRGEILFNHKEYERALADYKQLQARTTTAERRQLGLTGVLRCGVLLKDDIEVIQAATALLAEAKLSPELQHEALYYRAKAYLNQKAVKKAADDLKILAQDTRTLYGAEAKYLAAQLMYNAGDYVAAEKEILNFIDQSTPHAYWLARSFILLSDVYVAMDKKLDARQYLLSLQQNYHADDDIEGMIQERLEKLK</sequence>
<dbReference type="EMBL" id="NFII01000002">
    <property type="protein sequence ID" value="OUO02550.1"/>
    <property type="molecule type" value="Genomic_DNA"/>
</dbReference>
<dbReference type="Pfam" id="PF13525">
    <property type="entry name" value="YfiO"/>
    <property type="match status" value="1"/>
</dbReference>
<name>A0A1Y3Z4K7_9BACE</name>
<dbReference type="Gene3D" id="1.25.40.10">
    <property type="entry name" value="Tetratricopeptide repeat domain"/>
    <property type="match status" value="9"/>
</dbReference>
<dbReference type="InterPro" id="IPR039565">
    <property type="entry name" value="BamD-like"/>
</dbReference>
<feature type="chain" id="PRO_5013391235" description="Outer membrane lipoprotein BamD-like domain-containing protein" evidence="3">
    <location>
        <begin position="23"/>
        <end position="1010"/>
    </location>
</feature>
<reference evidence="6" key="1">
    <citation type="submission" date="2017-04" db="EMBL/GenBank/DDBJ databases">
        <title>Function of individual gut microbiota members based on whole genome sequencing of pure cultures obtained from chicken caecum.</title>
        <authorList>
            <person name="Medvecky M."/>
            <person name="Cejkova D."/>
            <person name="Polansky O."/>
            <person name="Karasova D."/>
            <person name="Kubasova T."/>
            <person name="Cizek A."/>
            <person name="Rychlik I."/>
        </authorList>
    </citation>
    <scope>NUCLEOTIDE SEQUENCE [LARGE SCALE GENOMIC DNA]</scope>
    <source>
        <strain evidence="6">An43</strain>
    </source>
</reference>
<dbReference type="SUPFAM" id="SSF81901">
    <property type="entry name" value="HCP-like"/>
    <property type="match status" value="1"/>
</dbReference>
<dbReference type="InterPro" id="IPR019734">
    <property type="entry name" value="TPR_rpt"/>
</dbReference>
<feature type="repeat" description="TPR" evidence="2">
    <location>
        <begin position="478"/>
        <end position="511"/>
    </location>
</feature>
<keyword evidence="2" id="KW-0802">TPR repeat</keyword>
<feature type="repeat" description="TPR" evidence="2">
    <location>
        <begin position="440"/>
        <end position="473"/>
    </location>
</feature>
<protein>
    <recommendedName>
        <fullName evidence="4">Outer membrane lipoprotein BamD-like domain-containing protein</fullName>
    </recommendedName>
</protein>
<organism evidence="5 6">
    <name type="scientific">Bacteroides clarus</name>
    <dbReference type="NCBI Taxonomy" id="626929"/>
    <lineage>
        <taxon>Bacteria</taxon>
        <taxon>Pseudomonadati</taxon>
        <taxon>Bacteroidota</taxon>
        <taxon>Bacteroidia</taxon>
        <taxon>Bacteroidales</taxon>
        <taxon>Bacteroidaceae</taxon>
        <taxon>Bacteroides</taxon>
    </lineage>
</organism>
<gene>
    <name evidence="5" type="ORF">B5F97_03275</name>
</gene>
<dbReference type="InterPro" id="IPR011990">
    <property type="entry name" value="TPR-like_helical_dom_sf"/>
</dbReference>
<accession>A0A1Y3Z4K7</accession>
<evidence type="ECO:0000313" key="6">
    <source>
        <dbReference type="Proteomes" id="UP000195386"/>
    </source>
</evidence>
<feature type="repeat" description="TPR" evidence="2">
    <location>
        <begin position="628"/>
        <end position="661"/>
    </location>
</feature>
<dbReference type="AlphaFoldDB" id="A0A1Y3Z4K7"/>
<dbReference type="SUPFAM" id="SSF48452">
    <property type="entry name" value="TPR-like"/>
    <property type="match status" value="3"/>
</dbReference>
<evidence type="ECO:0000313" key="5">
    <source>
        <dbReference type="EMBL" id="OUO02550.1"/>
    </source>
</evidence>
<dbReference type="PANTHER" id="PTHR12558:SF44">
    <property type="entry name" value="TETRATRICOPEPTIDE REPEAT-CONTAINING PROTEIN"/>
    <property type="match status" value="1"/>
</dbReference>
<evidence type="ECO:0000256" key="1">
    <source>
        <dbReference type="ARBA" id="ARBA00022729"/>
    </source>
</evidence>
<dbReference type="PROSITE" id="PS50005">
    <property type="entry name" value="TPR"/>
    <property type="match status" value="6"/>
</dbReference>
<feature type="repeat" description="TPR" evidence="2">
    <location>
        <begin position="556"/>
        <end position="589"/>
    </location>
</feature>
<feature type="repeat" description="TPR" evidence="2">
    <location>
        <begin position="326"/>
        <end position="359"/>
    </location>
</feature>
<dbReference type="SMART" id="SM00028">
    <property type="entry name" value="TPR"/>
    <property type="match status" value="11"/>
</dbReference>
<dbReference type="GO" id="GO:0051301">
    <property type="term" value="P:cell division"/>
    <property type="evidence" value="ECO:0007669"/>
    <property type="project" value="TreeGrafter"/>
</dbReference>
<evidence type="ECO:0000256" key="3">
    <source>
        <dbReference type="SAM" id="SignalP"/>
    </source>
</evidence>
<dbReference type="Pfam" id="PF13432">
    <property type="entry name" value="TPR_16"/>
    <property type="match status" value="3"/>
</dbReference>
<dbReference type="Pfam" id="PF13174">
    <property type="entry name" value="TPR_6"/>
    <property type="match status" value="1"/>
</dbReference>
<keyword evidence="1 3" id="KW-0732">Signal</keyword>
<dbReference type="Proteomes" id="UP000195386">
    <property type="component" value="Unassembled WGS sequence"/>
</dbReference>
<evidence type="ECO:0000259" key="4">
    <source>
        <dbReference type="Pfam" id="PF13525"/>
    </source>
</evidence>
<dbReference type="RefSeq" id="WP_087425428.1">
    <property type="nucleotide sequence ID" value="NZ_NFII01000002.1"/>
</dbReference>
<feature type="repeat" description="TPR" evidence="2">
    <location>
        <begin position="665"/>
        <end position="698"/>
    </location>
</feature>